<accession>A0A8H2ZK89</accession>
<protein>
    <submittedName>
        <fullName evidence="1">Fe413bcc-81cd-4684-94dd-b64089d9f75f-CDS</fullName>
    </submittedName>
</protein>
<dbReference type="AlphaFoldDB" id="A0A8H2ZK89"/>
<reference evidence="1" key="1">
    <citation type="submission" date="2020-10" db="EMBL/GenBank/DDBJ databases">
        <authorList>
            <person name="Kusch S."/>
        </authorList>
    </citation>
    <scope>NUCLEOTIDE SEQUENCE</scope>
    <source>
        <strain evidence="1">SwB9</strain>
    </source>
</reference>
<sequence length="157" mass="17504">MSFIQEPYLDLEDGQGLQTVPADLGSVSFDVINDFINIPYKSRNSLGSNSNPGVMPNLQASLSRVRARIWNSRVNATPNENFTSLANNPKIQNTQRALSLILSVSDQKYSPISILTYGIYIHTSLTEFDTLYNSLAPAQTVHTADLWTEFINSGRYE</sequence>
<comment type="caution">
    <text evidence="1">The sequence shown here is derived from an EMBL/GenBank/DDBJ whole genome shotgun (WGS) entry which is preliminary data.</text>
</comment>
<organism evidence="1 2">
    <name type="scientific">Sclerotinia trifoliorum</name>
    <dbReference type="NCBI Taxonomy" id="28548"/>
    <lineage>
        <taxon>Eukaryota</taxon>
        <taxon>Fungi</taxon>
        <taxon>Dikarya</taxon>
        <taxon>Ascomycota</taxon>
        <taxon>Pezizomycotina</taxon>
        <taxon>Leotiomycetes</taxon>
        <taxon>Helotiales</taxon>
        <taxon>Sclerotiniaceae</taxon>
        <taxon>Sclerotinia</taxon>
    </lineage>
</organism>
<proteinExistence type="predicted"/>
<name>A0A8H2ZK89_9HELO</name>
<dbReference type="EMBL" id="CAJHIA010000002">
    <property type="protein sequence ID" value="CAD6439909.1"/>
    <property type="molecule type" value="Genomic_DNA"/>
</dbReference>
<keyword evidence="2" id="KW-1185">Reference proteome</keyword>
<evidence type="ECO:0000313" key="1">
    <source>
        <dbReference type="EMBL" id="CAD6439909.1"/>
    </source>
</evidence>
<evidence type="ECO:0000313" key="2">
    <source>
        <dbReference type="Proteomes" id="UP000624404"/>
    </source>
</evidence>
<gene>
    <name evidence="1" type="ORF">SCLTRI_LOCUS550</name>
</gene>
<dbReference type="Proteomes" id="UP000624404">
    <property type="component" value="Unassembled WGS sequence"/>
</dbReference>
<dbReference type="OrthoDB" id="3561747at2759"/>